<dbReference type="RefSeq" id="WP_184081660.1">
    <property type="nucleotide sequence ID" value="NZ_JACIJP010000006.1"/>
</dbReference>
<evidence type="ECO:0000313" key="4">
    <source>
        <dbReference type="Proteomes" id="UP000552700"/>
    </source>
</evidence>
<feature type="chain" id="PRO_5032765876" description="Extensin-like C-terminal domain-containing protein" evidence="1">
    <location>
        <begin position="28"/>
        <end position="233"/>
    </location>
</feature>
<dbReference type="EMBL" id="JACIJP010000006">
    <property type="protein sequence ID" value="MBB6125372.1"/>
    <property type="molecule type" value="Genomic_DNA"/>
</dbReference>
<name>A0A841J4V3_9SPHN</name>
<dbReference type="InterPro" id="IPR009683">
    <property type="entry name" value="Extensin-like_C"/>
</dbReference>
<reference evidence="3 4" key="1">
    <citation type="submission" date="2020-08" db="EMBL/GenBank/DDBJ databases">
        <title>Genomic Encyclopedia of Type Strains, Phase IV (KMG-IV): sequencing the most valuable type-strain genomes for metagenomic binning, comparative biology and taxonomic classification.</title>
        <authorList>
            <person name="Goeker M."/>
        </authorList>
    </citation>
    <scope>NUCLEOTIDE SEQUENCE [LARGE SCALE GENOMIC DNA]</scope>
    <source>
        <strain evidence="3 4">DSM 102255</strain>
    </source>
</reference>
<evidence type="ECO:0000259" key="2">
    <source>
        <dbReference type="Pfam" id="PF06904"/>
    </source>
</evidence>
<evidence type="ECO:0000256" key="1">
    <source>
        <dbReference type="SAM" id="SignalP"/>
    </source>
</evidence>
<organism evidence="3 4">
    <name type="scientific">Sphingobium subterraneum</name>
    <dbReference type="NCBI Taxonomy" id="627688"/>
    <lineage>
        <taxon>Bacteria</taxon>
        <taxon>Pseudomonadati</taxon>
        <taxon>Pseudomonadota</taxon>
        <taxon>Alphaproteobacteria</taxon>
        <taxon>Sphingomonadales</taxon>
        <taxon>Sphingomonadaceae</taxon>
        <taxon>Sphingobium</taxon>
    </lineage>
</organism>
<dbReference type="Pfam" id="PF06904">
    <property type="entry name" value="Extensin-like_C"/>
    <property type="match status" value="1"/>
</dbReference>
<feature type="signal peptide" evidence="1">
    <location>
        <begin position="1"/>
        <end position="27"/>
    </location>
</feature>
<comment type="caution">
    <text evidence="3">The sequence shown here is derived from an EMBL/GenBank/DDBJ whole genome shotgun (WGS) entry which is preliminary data.</text>
</comment>
<dbReference type="AlphaFoldDB" id="A0A841J4V3"/>
<accession>A0A841J4V3</accession>
<feature type="domain" description="Extensin-like C-terminal" evidence="2">
    <location>
        <begin position="63"/>
        <end position="233"/>
    </location>
</feature>
<evidence type="ECO:0000313" key="3">
    <source>
        <dbReference type="EMBL" id="MBB6125372.1"/>
    </source>
</evidence>
<keyword evidence="1" id="KW-0732">Signal</keyword>
<keyword evidence="4" id="KW-1185">Reference proteome</keyword>
<gene>
    <name evidence="3" type="ORF">FHS92_003133</name>
</gene>
<protein>
    <recommendedName>
        <fullName evidence="2">Extensin-like C-terminal domain-containing protein</fullName>
    </recommendedName>
</protein>
<sequence length="233" mass="24922">MAGLSLFDSCRARIAALALVSLLSACAGDMIPAGRSSHKAPQRVKSRPARAPVIRHDSEAYRQCTAKLASINARYTPLPDQNFGGGCNALGAVKLIDVGVPTTNLGAMTCPLASNFAAWTQYGVQPAARVLLGAELVRIETFGTYNCRVVAGSGRLSEHARSNAVDIAAFVLSDGRRITVQDGWRGDPDSQRFLRTVRASACKRFRTVLSPDYNAAHHDHLHFDMGGTGGICR</sequence>
<proteinExistence type="predicted"/>
<dbReference type="Proteomes" id="UP000552700">
    <property type="component" value="Unassembled WGS sequence"/>
</dbReference>